<dbReference type="AlphaFoldDB" id="A0A9P9JHY2"/>
<dbReference type="Pfam" id="PF13086">
    <property type="entry name" value="AAA_11"/>
    <property type="match status" value="1"/>
</dbReference>
<protein>
    <submittedName>
        <fullName evidence="9">P-loop containing nucleoside triphosphate hydrolase protein</fullName>
    </submittedName>
</protein>
<evidence type="ECO:0000313" key="10">
    <source>
        <dbReference type="Proteomes" id="UP000717696"/>
    </source>
</evidence>
<comment type="similarity">
    <text evidence="1">Belongs to the DNA2/NAM7 helicase family.</text>
</comment>
<evidence type="ECO:0000256" key="4">
    <source>
        <dbReference type="ARBA" id="ARBA00022806"/>
    </source>
</evidence>
<feature type="region of interest" description="Disordered" evidence="6">
    <location>
        <begin position="1063"/>
        <end position="1114"/>
    </location>
</feature>
<evidence type="ECO:0000259" key="7">
    <source>
        <dbReference type="Pfam" id="PF13086"/>
    </source>
</evidence>
<dbReference type="PANTHER" id="PTHR43788">
    <property type="entry name" value="DNA2/NAM7 HELICASE FAMILY MEMBER"/>
    <property type="match status" value="1"/>
</dbReference>
<keyword evidence="3 9" id="KW-0378">Hydrolase</keyword>
<dbReference type="InterPro" id="IPR027417">
    <property type="entry name" value="P-loop_NTPase"/>
</dbReference>
<dbReference type="Gene3D" id="3.40.50.300">
    <property type="entry name" value="P-loop containing nucleotide triphosphate hydrolases"/>
    <property type="match status" value="2"/>
</dbReference>
<evidence type="ECO:0000256" key="1">
    <source>
        <dbReference type="ARBA" id="ARBA00007913"/>
    </source>
</evidence>
<gene>
    <name evidence="9" type="ORF">B0J13DRAFT_633064</name>
</gene>
<dbReference type="EMBL" id="JAGMUU010000001">
    <property type="protein sequence ID" value="KAH7162187.1"/>
    <property type="molecule type" value="Genomic_DNA"/>
</dbReference>
<evidence type="ECO:0000256" key="5">
    <source>
        <dbReference type="ARBA" id="ARBA00022840"/>
    </source>
</evidence>
<proteinExistence type="inferred from homology"/>
<dbReference type="Proteomes" id="UP000717696">
    <property type="component" value="Unassembled WGS sequence"/>
</dbReference>
<dbReference type="OrthoDB" id="6513042at2759"/>
<evidence type="ECO:0000259" key="8">
    <source>
        <dbReference type="Pfam" id="PF13087"/>
    </source>
</evidence>
<keyword evidence="4" id="KW-0347">Helicase</keyword>
<reference evidence="9" key="1">
    <citation type="journal article" date="2021" name="Nat. Commun.">
        <title>Genetic determinants of endophytism in the Arabidopsis root mycobiome.</title>
        <authorList>
            <person name="Mesny F."/>
            <person name="Miyauchi S."/>
            <person name="Thiergart T."/>
            <person name="Pickel B."/>
            <person name="Atanasova L."/>
            <person name="Karlsson M."/>
            <person name="Huettel B."/>
            <person name="Barry K.W."/>
            <person name="Haridas S."/>
            <person name="Chen C."/>
            <person name="Bauer D."/>
            <person name="Andreopoulos W."/>
            <person name="Pangilinan J."/>
            <person name="LaButti K."/>
            <person name="Riley R."/>
            <person name="Lipzen A."/>
            <person name="Clum A."/>
            <person name="Drula E."/>
            <person name="Henrissat B."/>
            <person name="Kohler A."/>
            <person name="Grigoriev I.V."/>
            <person name="Martin F.M."/>
            <person name="Hacquard S."/>
        </authorList>
    </citation>
    <scope>NUCLEOTIDE SEQUENCE</scope>
    <source>
        <strain evidence="9">MPI-CAGE-AT-0021</strain>
    </source>
</reference>
<organism evidence="9 10">
    <name type="scientific">Dactylonectria estremocensis</name>
    <dbReference type="NCBI Taxonomy" id="1079267"/>
    <lineage>
        <taxon>Eukaryota</taxon>
        <taxon>Fungi</taxon>
        <taxon>Dikarya</taxon>
        <taxon>Ascomycota</taxon>
        <taxon>Pezizomycotina</taxon>
        <taxon>Sordariomycetes</taxon>
        <taxon>Hypocreomycetidae</taxon>
        <taxon>Hypocreales</taxon>
        <taxon>Nectriaceae</taxon>
        <taxon>Dactylonectria</taxon>
    </lineage>
</organism>
<dbReference type="GO" id="GO:0043139">
    <property type="term" value="F:5'-3' DNA helicase activity"/>
    <property type="evidence" value="ECO:0007669"/>
    <property type="project" value="TreeGrafter"/>
</dbReference>
<dbReference type="GO" id="GO:0016787">
    <property type="term" value="F:hydrolase activity"/>
    <property type="evidence" value="ECO:0007669"/>
    <property type="project" value="UniProtKB-KW"/>
</dbReference>
<dbReference type="GO" id="GO:0005524">
    <property type="term" value="F:ATP binding"/>
    <property type="evidence" value="ECO:0007669"/>
    <property type="project" value="UniProtKB-KW"/>
</dbReference>
<feature type="compositionally biased region" description="Basic and acidic residues" evidence="6">
    <location>
        <begin position="1089"/>
        <end position="1107"/>
    </location>
</feature>
<accession>A0A9P9JHY2</accession>
<dbReference type="PANTHER" id="PTHR43788:SF16">
    <property type="entry name" value="HELICASE WITH ZINC FINGER 2"/>
    <property type="match status" value="1"/>
</dbReference>
<keyword evidence="2" id="KW-0547">Nucleotide-binding</keyword>
<dbReference type="InterPro" id="IPR050534">
    <property type="entry name" value="Coronavir_polyprotein_1ab"/>
</dbReference>
<sequence length="1114" mass="123694">MATRPFSRPDLPAAPCSEPLTLRDICAFVRQNVSGWALNIDLENLQHLVVSRAGTESFPSRDHRTVALIAGAAEELYHQRQREDKLFDTTIDACAFADDLSIVQPSDTDLSTYGIAMDGTLFQHQYVAVSLAGIRKACPDIGTRVSLYLQVPYTDHLVPSETIMSASQKLKVAQYLQFELNAAVGHAHATEVNCQRQLDSLRMEAKPNQEKINAITRKLRTISDEVFYRDAERFLFRFVKDVDPSSRAAFPDESVQRWHSANRLGARLLDWVNSQGAVLLPKESTEFGDAFPAMRIPLPHGVRADIALFSLSTPRQSNWMDGFRKPPARYDIPFTPLLGSLEATFRSLFDADGRGTSPTQTFQVRIWCDVPDTRIKAEYFAVTAMDNMPKGCRAAKWWDHIVDFSHPERIPSGNLLKAYPVLASRVTDEKHNYDEETAVAIKSLESTPAGFVAVNGCPGAGKSTWASEYDTSTVDPATFDEEISMLSKKCDDHGIWANATKAPGWNEADTGRGIAMPGTCTTTGSSGHKTGRIAWVTPSNKLAKVARSRLGERSKNKTIIHVLPWRREVANVLNDDAAPPPDADAAALSRATRQYVALATNHAKHRQRRWTKLNPAAEKNSLSEFAKSLLADSPEAFPEQVCAMKELADNPRNFNENRAENTAAMRTLLEYALGRADAIVGTPDALVQLSHRFPSWKPDLLVIDEAGKMSEASVFMPIAAFPEAPCFILGDPKPVKWTGNASDGDGDGLYGKQRKISLLDRLDAANAFNITLTTNWRSHGTVAEYAQLNIYQGMTMGHKRSQATKEMHRYMQTLGSASVEGTSMFIDVQNGSEERTGTSYSNPTNALIVRELAVQLFRDAPLRNMNDFAHQRRHDRTHPVRRGTIMILTAYANQKRYYETILDAISPAEIPEGHLSVRTIDSSDSAEADIVIVDLVRTSRPGFIIDPQRVAVITTSARLAQFFVGSVKAFEHANNVERLIGYLKQRQCLVTIKVERNGGRWCTHCHRPGHNVAMCRAAPRCQSCAEKGIASNHAIRDCNGPVMPTELWSTTIGMLDNIPRSISDFDKNKGVQQQKRKKQQGRQVQKKMTSAERRRGLNNRPADHDSGDESALND</sequence>
<keyword evidence="10" id="KW-1185">Reference proteome</keyword>
<dbReference type="SUPFAM" id="SSF52540">
    <property type="entry name" value="P-loop containing nucleoside triphosphate hydrolases"/>
    <property type="match status" value="1"/>
</dbReference>
<evidence type="ECO:0000256" key="3">
    <source>
        <dbReference type="ARBA" id="ARBA00022801"/>
    </source>
</evidence>
<evidence type="ECO:0000313" key="9">
    <source>
        <dbReference type="EMBL" id="KAH7162187.1"/>
    </source>
</evidence>
<evidence type="ECO:0000256" key="2">
    <source>
        <dbReference type="ARBA" id="ARBA00022741"/>
    </source>
</evidence>
<dbReference type="InterPro" id="IPR041679">
    <property type="entry name" value="DNA2/NAM7-like_C"/>
</dbReference>
<name>A0A9P9JHY2_9HYPO</name>
<dbReference type="InterPro" id="IPR041677">
    <property type="entry name" value="DNA2/NAM7_AAA_11"/>
</dbReference>
<feature type="domain" description="DNA2/NAM7 helicase-like C-terminal" evidence="8">
    <location>
        <begin position="756"/>
        <end position="967"/>
    </location>
</feature>
<keyword evidence="5" id="KW-0067">ATP-binding</keyword>
<evidence type="ECO:0000256" key="6">
    <source>
        <dbReference type="SAM" id="MobiDB-lite"/>
    </source>
</evidence>
<feature type="domain" description="DNA2/NAM7 helicase helicase" evidence="7">
    <location>
        <begin position="434"/>
        <end position="733"/>
    </location>
</feature>
<comment type="caution">
    <text evidence="9">The sequence shown here is derived from an EMBL/GenBank/DDBJ whole genome shotgun (WGS) entry which is preliminary data.</text>
</comment>
<dbReference type="Pfam" id="PF13087">
    <property type="entry name" value="AAA_12"/>
    <property type="match status" value="1"/>
</dbReference>